<name>E4ZMI9_LEPMJ</name>
<organism evidence="2">
    <name type="scientific">Leptosphaeria maculans (strain JN3 / isolate v23.1.3 / race Av1-4-5-6-7-8)</name>
    <name type="common">Blackleg fungus</name>
    <name type="synonym">Phoma lingam</name>
    <dbReference type="NCBI Taxonomy" id="985895"/>
    <lineage>
        <taxon>Eukaryota</taxon>
        <taxon>Fungi</taxon>
        <taxon>Dikarya</taxon>
        <taxon>Ascomycota</taxon>
        <taxon>Pezizomycotina</taxon>
        <taxon>Dothideomycetes</taxon>
        <taxon>Pleosporomycetidae</taxon>
        <taxon>Pleosporales</taxon>
        <taxon>Pleosporineae</taxon>
        <taxon>Leptosphaeriaceae</taxon>
        <taxon>Plenodomus</taxon>
        <taxon>Plenodomus lingam/Leptosphaeria maculans species complex</taxon>
    </lineage>
</organism>
<dbReference type="Proteomes" id="UP000002668">
    <property type="component" value="Genome"/>
</dbReference>
<gene>
    <name evidence="1" type="ORF">LEMA_uP055640.1</name>
</gene>
<keyword evidence="2" id="KW-1185">Reference proteome</keyword>
<sequence>MSNPPPAPTRPSTSTRKRVGPCAWLFVVQHRGFVMWAQACWNMAVVGVEWSGVGWAR</sequence>
<dbReference type="AlphaFoldDB" id="E4ZMI9"/>
<dbReference type="InParanoid" id="E4ZMI9"/>
<proteinExistence type="predicted"/>
<dbReference type="EMBL" id="FP929094">
    <property type="protein sequence ID" value="CBX92858.1"/>
    <property type="molecule type" value="Genomic_DNA"/>
</dbReference>
<evidence type="ECO:0000313" key="2">
    <source>
        <dbReference type="Proteomes" id="UP000002668"/>
    </source>
</evidence>
<protein>
    <submittedName>
        <fullName evidence="1">Predicted protein</fullName>
    </submittedName>
</protein>
<dbReference type="HOGENOM" id="CLU_2996889_0_0_1"/>
<accession>E4ZMI9</accession>
<reference evidence="2" key="1">
    <citation type="journal article" date="2011" name="Nat. Commun.">
        <title>Effector diversification within compartments of the Leptosphaeria maculans genome affected by Repeat-Induced Point mutations.</title>
        <authorList>
            <person name="Rouxel T."/>
            <person name="Grandaubert J."/>
            <person name="Hane J.K."/>
            <person name="Hoede C."/>
            <person name="van de Wouw A.P."/>
            <person name="Couloux A."/>
            <person name="Dominguez V."/>
            <person name="Anthouard V."/>
            <person name="Bally P."/>
            <person name="Bourras S."/>
            <person name="Cozijnsen A.J."/>
            <person name="Ciuffetti L.M."/>
            <person name="Degrave A."/>
            <person name="Dilmaghani A."/>
            <person name="Duret L."/>
            <person name="Fudal I."/>
            <person name="Goodwin S.B."/>
            <person name="Gout L."/>
            <person name="Glaser N."/>
            <person name="Linglin J."/>
            <person name="Kema G.H.J."/>
            <person name="Lapalu N."/>
            <person name="Lawrence C.B."/>
            <person name="May K."/>
            <person name="Meyer M."/>
            <person name="Ollivier B."/>
            <person name="Poulain J."/>
            <person name="Schoch C.L."/>
            <person name="Simon A."/>
            <person name="Spatafora J.W."/>
            <person name="Stachowiak A."/>
            <person name="Turgeon B.G."/>
            <person name="Tyler B.M."/>
            <person name="Vincent D."/>
            <person name="Weissenbach J."/>
            <person name="Amselem J."/>
            <person name="Quesneville H."/>
            <person name="Oliver R.P."/>
            <person name="Wincker P."/>
            <person name="Balesdent M.-H."/>
            <person name="Howlett B.J."/>
        </authorList>
    </citation>
    <scope>NUCLEOTIDE SEQUENCE [LARGE SCALE GENOMIC DNA]</scope>
    <source>
        <strain evidence="2">JN3 / isolate v23.1.3 / race Av1-4-5-6-7-8</strain>
    </source>
</reference>
<evidence type="ECO:0000313" key="1">
    <source>
        <dbReference type="EMBL" id="CBX92858.1"/>
    </source>
</evidence>
<dbReference type="VEuPathDB" id="FungiDB:LEMA_uP055640.1"/>